<feature type="chain" id="PRO_5012338681" evidence="1">
    <location>
        <begin position="20"/>
        <end position="231"/>
    </location>
</feature>
<comment type="caution">
    <text evidence="2">The sequence shown here is derived from an EMBL/GenBank/DDBJ whole genome shotgun (WGS) entry which is preliminary data.</text>
</comment>
<evidence type="ECO:0000256" key="1">
    <source>
        <dbReference type="SAM" id="SignalP"/>
    </source>
</evidence>
<name>A0A2D0ILV7_9GAMM</name>
<dbReference type="AlphaFoldDB" id="A0A2D0ILV7"/>
<dbReference type="EMBL" id="RAQI01000001">
    <property type="protein sequence ID" value="RKE93112.1"/>
    <property type="molecule type" value="Genomic_DNA"/>
</dbReference>
<reference evidence="3 5" key="2">
    <citation type="submission" date="2018-09" db="EMBL/GenBank/DDBJ databases">
        <title>Genomic Encyclopedia of Archaeal and Bacterial Type Strains, Phase II (KMG-II): from individual species to whole genera.</title>
        <authorList>
            <person name="Goeker M."/>
        </authorList>
    </citation>
    <scope>NUCLEOTIDE SEQUENCE [LARGE SCALE GENOMIC DNA]</scope>
    <source>
        <strain evidence="3 5">DSM 16337</strain>
    </source>
</reference>
<evidence type="ECO:0000313" key="3">
    <source>
        <dbReference type="EMBL" id="RKE93112.1"/>
    </source>
</evidence>
<feature type="signal peptide" evidence="1">
    <location>
        <begin position="1"/>
        <end position="19"/>
    </location>
</feature>
<dbReference type="InterPro" id="IPR022293">
    <property type="entry name" value="Integrating-conj_element"/>
</dbReference>
<reference evidence="2 4" key="1">
    <citation type="journal article" date="2017" name="Nat. Microbiol.">
        <title>Natural product diversity associated with the nematode symbionts Photorhabdus and Xenorhabdus.</title>
        <authorList>
            <person name="Tobias N.J."/>
            <person name="Wolff H."/>
            <person name="Djahanschiri B."/>
            <person name="Grundmann F."/>
            <person name="Kronenwerth M."/>
            <person name="Shi Y.M."/>
            <person name="Simonyi S."/>
            <person name="Grun P."/>
            <person name="Shapiro-Ilan D."/>
            <person name="Pidot S.J."/>
            <person name="Stinear T.P."/>
            <person name="Ebersberger I."/>
            <person name="Bode H.B."/>
        </authorList>
    </citation>
    <scope>NUCLEOTIDE SEQUENCE [LARGE SCALE GENOMIC DNA]</scope>
    <source>
        <strain evidence="2 4">DSM 16337</strain>
    </source>
</reference>
<accession>A0A2D0ILV7</accession>
<evidence type="ECO:0000313" key="2">
    <source>
        <dbReference type="EMBL" id="PHM22810.1"/>
    </source>
</evidence>
<gene>
    <name evidence="3" type="ORF">BDE27_0820</name>
    <name evidence="2" type="ORF">Xehl_03331</name>
</gene>
<sequence>MKLHRFGLLVWLLSSSVWAATPAPLASQQTRTTESQPQSLKSQAKQWKLSADEYQRYQHLMKGPRGIQSPGLDPLTTLGIEAENDTERRRYAEQWVKSEFARTEKELRFQREVDAAWQRLFPDVLPVNMTTSRETNGRLALFVRAKDCPQCEARLSEVLAANQPVDIYLVDSQRNDDTLRLWAKNHHIPVERVRNRQITLNHDAGYWFRFGKGLMPVLLRQGEQGWHITSL</sequence>
<dbReference type="Proteomes" id="UP000225605">
    <property type="component" value="Unassembled WGS sequence"/>
</dbReference>
<dbReference type="NCBIfam" id="TIGR03759">
    <property type="entry name" value="conj_TIGR03759"/>
    <property type="match status" value="1"/>
</dbReference>
<protein>
    <submittedName>
        <fullName evidence="2 3">Integrating conjugative element protein</fullName>
    </submittedName>
</protein>
<organism evidence="2 4">
    <name type="scientific">Xenorhabdus ehlersii</name>
    <dbReference type="NCBI Taxonomy" id="290111"/>
    <lineage>
        <taxon>Bacteria</taxon>
        <taxon>Pseudomonadati</taxon>
        <taxon>Pseudomonadota</taxon>
        <taxon>Gammaproteobacteria</taxon>
        <taxon>Enterobacterales</taxon>
        <taxon>Morganellaceae</taxon>
        <taxon>Xenorhabdus</taxon>
    </lineage>
</organism>
<evidence type="ECO:0000313" key="5">
    <source>
        <dbReference type="Proteomes" id="UP000283568"/>
    </source>
</evidence>
<dbReference type="EMBL" id="NIBT01000020">
    <property type="protein sequence ID" value="PHM22810.1"/>
    <property type="molecule type" value="Genomic_DNA"/>
</dbReference>
<evidence type="ECO:0000313" key="4">
    <source>
        <dbReference type="Proteomes" id="UP000225605"/>
    </source>
</evidence>
<keyword evidence="1" id="KW-0732">Signal</keyword>
<dbReference type="OrthoDB" id="8442378at2"/>
<proteinExistence type="predicted"/>
<dbReference type="RefSeq" id="WP_099133387.1">
    <property type="nucleotide sequence ID" value="NZ_CAWNOJ010000032.1"/>
</dbReference>
<keyword evidence="5" id="KW-1185">Reference proteome</keyword>
<dbReference type="Proteomes" id="UP000283568">
    <property type="component" value="Unassembled WGS sequence"/>
</dbReference>